<dbReference type="GO" id="GO:0006796">
    <property type="term" value="P:phosphate-containing compound metabolic process"/>
    <property type="evidence" value="ECO:0007669"/>
    <property type="project" value="InterPro"/>
</dbReference>
<gene>
    <name evidence="1" type="ORF">G7070_16890</name>
</gene>
<evidence type="ECO:0000313" key="1">
    <source>
        <dbReference type="EMBL" id="QIK74037.1"/>
    </source>
</evidence>
<organism evidence="1 2">
    <name type="scientific">Propioniciclava coleopterorum</name>
    <dbReference type="NCBI Taxonomy" id="2714937"/>
    <lineage>
        <taxon>Bacteria</taxon>
        <taxon>Bacillati</taxon>
        <taxon>Actinomycetota</taxon>
        <taxon>Actinomycetes</taxon>
        <taxon>Propionibacteriales</taxon>
        <taxon>Propionibacteriaceae</taxon>
        <taxon>Propioniciclava</taxon>
    </lineage>
</organism>
<dbReference type="EMBL" id="CP049865">
    <property type="protein sequence ID" value="QIK74037.1"/>
    <property type="molecule type" value="Genomic_DNA"/>
</dbReference>
<dbReference type="GO" id="GO:0000287">
    <property type="term" value="F:magnesium ion binding"/>
    <property type="evidence" value="ECO:0007669"/>
    <property type="project" value="InterPro"/>
</dbReference>
<dbReference type="GO" id="GO:0005737">
    <property type="term" value="C:cytoplasm"/>
    <property type="evidence" value="ECO:0007669"/>
    <property type="project" value="InterPro"/>
</dbReference>
<protein>
    <submittedName>
        <fullName evidence="1">Inorganic pyrophosphatase</fullName>
    </submittedName>
</protein>
<dbReference type="KEGG" id="prv:G7070_16890"/>
<dbReference type="InterPro" id="IPR036649">
    <property type="entry name" value="Pyrophosphatase_sf"/>
</dbReference>
<dbReference type="AlphaFoldDB" id="A0A6G7YBQ0"/>
<evidence type="ECO:0000313" key="2">
    <source>
        <dbReference type="Proteomes" id="UP000501058"/>
    </source>
</evidence>
<keyword evidence="2" id="KW-1185">Reference proteome</keyword>
<dbReference type="GO" id="GO:0004427">
    <property type="term" value="F:inorganic diphosphate phosphatase activity"/>
    <property type="evidence" value="ECO:0007669"/>
    <property type="project" value="InterPro"/>
</dbReference>
<reference evidence="1 2" key="1">
    <citation type="submission" date="2020-03" db="EMBL/GenBank/DDBJ databases">
        <title>Propioniciclava sp. nov., isolated from Hydrophilus acuminatus.</title>
        <authorList>
            <person name="Hyun D.-W."/>
            <person name="Bae J.-W."/>
        </authorList>
    </citation>
    <scope>NUCLEOTIDE SEQUENCE [LARGE SCALE GENOMIC DNA]</scope>
    <source>
        <strain evidence="1 2">HDW11</strain>
    </source>
</reference>
<accession>A0A6G7YBQ0</accession>
<dbReference type="SUPFAM" id="SSF50324">
    <property type="entry name" value="Inorganic pyrophosphatase"/>
    <property type="match status" value="1"/>
</dbReference>
<proteinExistence type="predicted"/>
<sequence length="102" mass="11144">MVARHAVRVDRPRGSRHPRFPEVVYPLDYGYLEATSGGDGEGIDIWVGTRPGAGLIGAFVTADPHKADMEVKLVWDAGPDDVATLERFYAPQPQGALYVPRP</sequence>
<dbReference type="Proteomes" id="UP000501058">
    <property type="component" value="Chromosome"/>
</dbReference>
<name>A0A6G7YBQ0_9ACTN</name>